<proteinExistence type="predicted"/>
<sequence>MSCAGGVLYVADTHNHRIALFDTDPFLTWRGSFGRRGDAPGEFINPNGIALYGDECFVSDRRNNRIQVLALDGTFLRLFASPARSRGGRGPRDLTIDANGRLFVVEADTVAILTCAGEVLQLLVLPGSERLTGITLSVSRAFVTECERAALHVLELCS</sequence>
<dbReference type="Gene3D" id="2.120.10.30">
    <property type="entry name" value="TolB, C-terminal domain"/>
    <property type="match status" value="1"/>
</dbReference>
<evidence type="ECO:0000313" key="1">
    <source>
        <dbReference type="EMBL" id="CAE0121233.1"/>
    </source>
</evidence>
<reference evidence="1" key="1">
    <citation type="submission" date="2021-01" db="EMBL/GenBank/DDBJ databases">
        <authorList>
            <person name="Corre E."/>
            <person name="Pelletier E."/>
            <person name="Niang G."/>
            <person name="Scheremetjew M."/>
            <person name="Finn R."/>
            <person name="Kale V."/>
            <person name="Holt S."/>
            <person name="Cochrane G."/>
            <person name="Meng A."/>
            <person name="Brown T."/>
            <person name="Cohen L."/>
        </authorList>
    </citation>
    <scope>NUCLEOTIDE SEQUENCE</scope>
    <source>
        <strain evidence="1">CCMP281</strain>
    </source>
</reference>
<evidence type="ECO:0008006" key="2">
    <source>
        <dbReference type="Google" id="ProtNLM"/>
    </source>
</evidence>
<dbReference type="SUPFAM" id="SSF63829">
    <property type="entry name" value="Calcium-dependent phosphotriesterase"/>
    <property type="match status" value="1"/>
</dbReference>
<dbReference type="AlphaFoldDB" id="A0A7S3B2E5"/>
<organism evidence="1">
    <name type="scientific">Haptolina ericina</name>
    <dbReference type="NCBI Taxonomy" id="156174"/>
    <lineage>
        <taxon>Eukaryota</taxon>
        <taxon>Haptista</taxon>
        <taxon>Haptophyta</taxon>
        <taxon>Prymnesiophyceae</taxon>
        <taxon>Prymnesiales</taxon>
        <taxon>Prymnesiaceae</taxon>
        <taxon>Haptolina</taxon>
    </lineage>
</organism>
<dbReference type="InterPro" id="IPR050952">
    <property type="entry name" value="TRIM-NHL_E3_ligases"/>
</dbReference>
<dbReference type="EMBL" id="HBHX01039532">
    <property type="protein sequence ID" value="CAE0121233.1"/>
    <property type="molecule type" value="Transcribed_RNA"/>
</dbReference>
<dbReference type="PANTHER" id="PTHR24104:SF25">
    <property type="entry name" value="PROTEIN LIN-41"/>
    <property type="match status" value="1"/>
</dbReference>
<accession>A0A7S3B2E5</accession>
<dbReference type="PANTHER" id="PTHR24104">
    <property type="entry name" value="E3 UBIQUITIN-PROTEIN LIGASE NHLRC1-RELATED"/>
    <property type="match status" value="1"/>
</dbReference>
<name>A0A7S3B2E5_9EUKA</name>
<gene>
    <name evidence="1" type="ORF">HERI1096_LOCUS21934</name>
</gene>
<dbReference type="InterPro" id="IPR011042">
    <property type="entry name" value="6-blade_b-propeller_TolB-like"/>
</dbReference>
<dbReference type="GO" id="GO:0008270">
    <property type="term" value="F:zinc ion binding"/>
    <property type="evidence" value="ECO:0007669"/>
    <property type="project" value="UniProtKB-KW"/>
</dbReference>
<protein>
    <recommendedName>
        <fullName evidence="2">Peptidylamidoglycolate lyase</fullName>
    </recommendedName>
</protein>